<name>A0A7U3YLJ7_DESPD</name>
<sequence>MVAIERRDPSASSPPLLDHRVEHHQDRPYILVVTRNGHLSEHVMDYALNVAHRLGYGIVTVHVDTLPFYKDSGRRCRLFAAAMEESTALFRGKAKTKKVAIEHLREEGKVGVVVSRLCHAKKRIEFVIIDKGIRLGEVAKHSPVPVFPVITTNQGQRKRTLIHPPNNKGVTAMSTTSRKRHVKNCFLFGTLTTGLYAAVFANQDVVMTYFAKGGLFAVLPVATVFAVSFFHGNFTSAFWSALGIEASRKTAAPRVEQDRPLTEPVVAPRPDTRPRLQLNA</sequence>
<dbReference type="EMBL" id="CP002364">
    <property type="protein sequence ID" value="ADW17631.1"/>
    <property type="molecule type" value="Genomic_DNA"/>
</dbReference>
<gene>
    <name evidence="3" type="ordered locus">Despr_1476</name>
</gene>
<keyword evidence="4" id="KW-1185">Reference proteome</keyword>
<evidence type="ECO:0000256" key="1">
    <source>
        <dbReference type="SAM" id="MobiDB-lite"/>
    </source>
</evidence>
<keyword evidence="2" id="KW-0812">Transmembrane</keyword>
<protein>
    <submittedName>
        <fullName evidence="3">Uncharacterized protein</fullName>
    </submittedName>
</protein>
<feature type="region of interest" description="Disordered" evidence="1">
    <location>
        <begin position="252"/>
        <end position="280"/>
    </location>
</feature>
<feature type="transmembrane region" description="Helical" evidence="2">
    <location>
        <begin position="185"/>
        <end position="203"/>
    </location>
</feature>
<evidence type="ECO:0000256" key="2">
    <source>
        <dbReference type="SAM" id="Phobius"/>
    </source>
</evidence>
<reference evidence="3 4" key="1">
    <citation type="journal article" date="2011" name="Stand. Genomic Sci.">
        <title>Complete genome sequence of Desulfobulbus propionicus type strain (1pr3).</title>
        <authorList>
            <person name="Pagani I."/>
            <person name="Lapidus A."/>
            <person name="Nolan M."/>
            <person name="Lucas S."/>
            <person name="Hammon N."/>
            <person name="Deshpande S."/>
            <person name="Cheng J.F."/>
            <person name="Chertkov O."/>
            <person name="Davenport K."/>
            <person name="Tapia R."/>
            <person name="Han C."/>
            <person name="Goodwin L."/>
            <person name="Pitluck S."/>
            <person name="Liolios K."/>
            <person name="Mavromatis K."/>
            <person name="Ivanova N."/>
            <person name="Mikhailova N."/>
            <person name="Pati A."/>
            <person name="Chen A."/>
            <person name="Palaniappan K."/>
            <person name="Land M."/>
            <person name="Hauser L."/>
            <person name="Chang Y.J."/>
            <person name="Jeffries C.D."/>
            <person name="Detter J.C."/>
            <person name="Brambilla E."/>
            <person name="Kannan K.P."/>
            <person name="Djao O.D."/>
            <person name="Rohde M."/>
            <person name="Pukall R."/>
            <person name="Spring S."/>
            <person name="Goker M."/>
            <person name="Sikorski J."/>
            <person name="Woyke T."/>
            <person name="Bristow J."/>
            <person name="Eisen J.A."/>
            <person name="Markowitz V."/>
            <person name="Hugenholtz P."/>
            <person name="Kyrpides N.C."/>
            <person name="Klenk H.P."/>
        </authorList>
    </citation>
    <scope>NUCLEOTIDE SEQUENCE [LARGE SCALE GENOMIC DNA]</scope>
    <source>
        <strain evidence="4">ATCC 33891 / DSM 2032 / 1pr3</strain>
    </source>
</reference>
<proteinExistence type="predicted"/>
<keyword evidence="2" id="KW-1133">Transmembrane helix</keyword>
<keyword evidence="2" id="KW-0472">Membrane</keyword>
<organism evidence="3 4">
    <name type="scientific">Desulfobulbus propionicus (strain ATCC 33891 / DSM 2032 / VKM B-1956 / 1pr3)</name>
    <dbReference type="NCBI Taxonomy" id="577650"/>
    <lineage>
        <taxon>Bacteria</taxon>
        <taxon>Pseudomonadati</taxon>
        <taxon>Thermodesulfobacteriota</taxon>
        <taxon>Desulfobulbia</taxon>
        <taxon>Desulfobulbales</taxon>
        <taxon>Desulfobulbaceae</taxon>
        <taxon>Desulfobulbus</taxon>
    </lineage>
</organism>
<dbReference type="RefSeq" id="WP_015724172.1">
    <property type="nucleotide sequence ID" value="NC_014972.1"/>
</dbReference>
<evidence type="ECO:0000313" key="4">
    <source>
        <dbReference type="Proteomes" id="UP000006365"/>
    </source>
</evidence>
<dbReference type="Proteomes" id="UP000006365">
    <property type="component" value="Chromosome"/>
</dbReference>
<evidence type="ECO:0000313" key="3">
    <source>
        <dbReference type="EMBL" id="ADW17631.1"/>
    </source>
</evidence>
<dbReference type="KEGG" id="dpr:Despr_1476"/>
<accession>A0A7U3YLJ7</accession>
<dbReference type="AlphaFoldDB" id="A0A7U3YLJ7"/>